<dbReference type="InterPro" id="IPR003721">
    <property type="entry name" value="Pantoate_ligase"/>
</dbReference>
<organism evidence="9">
    <name type="scientific">uncultured bacterium HF4000_05M23</name>
    <dbReference type="NCBI Taxonomy" id="542534"/>
    <lineage>
        <taxon>Bacteria</taxon>
        <taxon>environmental samples</taxon>
    </lineage>
</organism>
<keyword evidence="8" id="KW-0963">Cytoplasm</keyword>
<name>E0XQ04_9BACT</name>
<evidence type="ECO:0000256" key="8">
    <source>
        <dbReference type="HAMAP-Rule" id="MF_00158"/>
    </source>
</evidence>
<accession>E0XQ04</accession>
<dbReference type="EC" id="6.3.2.1" evidence="8"/>
<dbReference type="PANTHER" id="PTHR21299">
    <property type="entry name" value="CYTIDYLATE KINASE/PANTOATE-BETA-ALANINE LIGASE"/>
    <property type="match status" value="1"/>
</dbReference>
<dbReference type="GO" id="GO:0004592">
    <property type="term" value="F:pantoate-beta-alanine ligase activity"/>
    <property type="evidence" value="ECO:0007669"/>
    <property type="project" value="UniProtKB-UniRule"/>
</dbReference>
<comment type="miscellaneous">
    <text evidence="8">The reaction proceeds by a bi uni uni bi ping pong mechanism.</text>
</comment>
<dbReference type="AlphaFoldDB" id="E0XQ04"/>
<comment type="caution">
    <text evidence="8">Lacks conserved residue(s) required for the propagation of feature annotation.</text>
</comment>
<comment type="function">
    <text evidence="8">Catalyzes the condensation of pantoate with beta-alanine in an ATP-dependent reaction via a pantoyl-adenylate intermediate.</text>
</comment>
<dbReference type="Gene3D" id="3.40.50.620">
    <property type="entry name" value="HUPs"/>
    <property type="match status" value="1"/>
</dbReference>
<evidence type="ECO:0000256" key="2">
    <source>
        <dbReference type="ARBA" id="ARBA00009256"/>
    </source>
</evidence>
<dbReference type="HAMAP" id="MF_00158">
    <property type="entry name" value="PanC"/>
    <property type="match status" value="1"/>
</dbReference>
<evidence type="ECO:0000256" key="4">
    <source>
        <dbReference type="ARBA" id="ARBA00022655"/>
    </source>
</evidence>
<sequence>MATLGGIHAGHTAHMDTVRPLCDVAVGSLFLNPTQFASDDDLSTYPADEASDLAEFESHGFDIVFAPSVDEIYPPETLGETRMPQVDPGPVTDVLEGIHRPGHFNGVATVVTRLFSIIEPNISTFGEKDAQQLRIIQHLNDSLKLGIDIIPIPTVREPDGLAISSRNVRLLPTEREAATVLHRSLLGAQKAWDAGERSGAVLRQAMIDLLAREPLATTDYASIADANTFQEVDVATEPARALVAVNIGNTRLIDNMLLGQLLNPGSRGLDHGLKPH</sequence>
<feature type="binding site" evidence="8">
    <location>
        <position position="132"/>
    </location>
    <ligand>
        <name>(R)-pantoate</name>
        <dbReference type="ChEBI" id="CHEBI:15980"/>
    </ligand>
</feature>
<evidence type="ECO:0000256" key="5">
    <source>
        <dbReference type="ARBA" id="ARBA00022741"/>
    </source>
</evidence>
<dbReference type="UniPathway" id="UPA00028">
    <property type="reaction ID" value="UER00005"/>
</dbReference>
<dbReference type="InterPro" id="IPR042176">
    <property type="entry name" value="Pantoate_ligase_C"/>
</dbReference>
<gene>
    <name evidence="8" type="primary">panC</name>
</gene>
<keyword evidence="6 8" id="KW-0067">ATP-binding</keyword>
<keyword evidence="5 8" id="KW-0547">Nucleotide-binding</keyword>
<feature type="active site" description="Proton donor" evidence="8">
    <location>
        <position position="11"/>
    </location>
</feature>
<evidence type="ECO:0000256" key="6">
    <source>
        <dbReference type="ARBA" id="ARBA00022840"/>
    </source>
</evidence>
<keyword evidence="4 8" id="KW-0566">Pantothenate biosynthesis</keyword>
<protein>
    <recommendedName>
        <fullName evidence="8">Pantothenate synthetase</fullName>
        <shortName evidence="8">PS</shortName>
        <ecNumber evidence="8">6.3.2.1</ecNumber>
    </recommendedName>
    <alternativeName>
        <fullName evidence="8">Pantoate--beta-alanine ligase</fullName>
    </alternativeName>
    <alternativeName>
        <fullName evidence="8">Pantoate-activating enzyme</fullName>
    </alternativeName>
</protein>
<comment type="pathway">
    <text evidence="1 8">Cofactor biosynthesis; (R)-pantothenate biosynthesis; (R)-pantothenate from (R)-pantoate and beta-alanine: step 1/1.</text>
</comment>
<comment type="subunit">
    <text evidence="8">Homodimer.</text>
</comment>
<feature type="binding site" evidence="8">
    <location>
        <begin position="126"/>
        <end position="129"/>
    </location>
    <ligand>
        <name>ATP</name>
        <dbReference type="ChEBI" id="CHEBI:30616"/>
    </ligand>
</feature>
<dbReference type="GO" id="GO:0005524">
    <property type="term" value="F:ATP binding"/>
    <property type="evidence" value="ECO:0007669"/>
    <property type="project" value="UniProtKB-KW"/>
</dbReference>
<comment type="catalytic activity">
    <reaction evidence="7 8">
        <text>(R)-pantoate + beta-alanine + ATP = (R)-pantothenate + AMP + diphosphate + H(+)</text>
        <dbReference type="Rhea" id="RHEA:10912"/>
        <dbReference type="ChEBI" id="CHEBI:15378"/>
        <dbReference type="ChEBI" id="CHEBI:15980"/>
        <dbReference type="ChEBI" id="CHEBI:29032"/>
        <dbReference type="ChEBI" id="CHEBI:30616"/>
        <dbReference type="ChEBI" id="CHEBI:33019"/>
        <dbReference type="ChEBI" id="CHEBI:57966"/>
        <dbReference type="ChEBI" id="CHEBI:456215"/>
        <dbReference type="EC" id="6.3.2.1"/>
    </reaction>
</comment>
<comment type="similarity">
    <text evidence="2 8">Belongs to the pantothenate synthetase family.</text>
</comment>
<dbReference type="EMBL" id="GU474839">
    <property type="protein sequence ID" value="ADI16495.1"/>
    <property type="molecule type" value="Genomic_DNA"/>
</dbReference>
<dbReference type="PANTHER" id="PTHR21299:SF1">
    <property type="entry name" value="PANTOATE--BETA-ALANINE LIGASE"/>
    <property type="match status" value="1"/>
</dbReference>
<dbReference type="SUPFAM" id="SSF52374">
    <property type="entry name" value="Nucleotidylyl transferase"/>
    <property type="match status" value="1"/>
</dbReference>
<dbReference type="Gene3D" id="3.30.1300.10">
    <property type="entry name" value="Pantoate-beta-alanine ligase, C-terminal domain"/>
    <property type="match status" value="1"/>
</dbReference>
<comment type="subcellular location">
    <subcellularLocation>
        <location evidence="8">Cytoplasm</location>
    </subcellularLocation>
</comment>
<evidence type="ECO:0000256" key="7">
    <source>
        <dbReference type="ARBA" id="ARBA00048258"/>
    </source>
</evidence>
<evidence type="ECO:0000256" key="3">
    <source>
        <dbReference type="ARBA" id="ARBA00022598"/>
    </source>
</evidence>
<evidence type="ECO:0000256" key="1">
    <source>
        <dbReference type="ARBA" id="ARBA00004990"/>
    </source>
</evidence>
<reference evidence="9" key="1">
    <citation type="journal article" date="2011" name="Environ. Microbiol.">
        <title>Time-series analyses of Monterey Bay coastal microbial picoplankton using a 'genome proxy' microarray.</title>
        <authorList>
            <person name="Rich V.I."/>
            <person name="Pham V.D."/>
            <person name="Eppley J."/>
            <person name="Shi Y."/>
            <person name="DeLong E.F."/>
        </authorList>
    </citation>
    <scope>NUCLEOTIDE SEQUENCE</scope>
</reference>
<feature type="binding site" evidence="8">
    <location>
        <position position="35"/>
    </location>
    <ligand>
        <name>beta-alanine</name>
        <dbReference type="ChEBI" id="CHEBI:57966"/>
    </ligand>
</feature>
<keyword evidence="3 8" id="KW-0436">Ligase</keyword>
<dbReference type="GO" id="GO:0015940">
    <property type="term" value="P:pantothenate biosynthetic process"/>
    <property type="evidence" value="ECO:0007669"/>
    <property type="project" value="UniProtKB-UniRule"/>
</dbReference>
<dbReference type="InterPro" id="IPR014729">
    <property type="entry name" value="Rossmann-like_a/b/a_fold"/>
</dbReference>
<feature type="binding site" evidence="8">
    <location>
        <begin position="163"/>
        <end position="166"/>
    </location>
    <ligand>
        <name>ATP</name>
        <dbReference type="ChEBI" id="CHEBI:30616"/>
    </ligand>
</feature>
<dbReference type="GO" id="GO:0005829">
    <property type="term" value="C:cytosol"/>
    <property type="evidence" value="ECO:0007669"/>
    <property type="project" value="TreeGrafter"/>
</dbReference>
<evidence type="ECO:0000313" key="9">
    <source>
        <dbReference type="EMBL" id="ADI16495.1"/>
    </source>
</evidence>
<feature type="binding site" evidence="8">
    <location>
        <position position="155"/>
    </location>
    <ligand>
        <name>ATP</name>
        <dbReference type="ChEBI" id="CHEBI:30616"/>
    </ligand>
</feature>
<proteinExistence type="inferred from homology"/>
<feature type="binding site" evidence="8">
    <location>
        <position position="35"/>
    </location>
    <ligand>
        <name>(R)-pantoate</name>
        <dbReference type="ChEBI" id="CHEBI:15980"/>
    </ligand>
</feature>
<dbReference type="Pfam" id="PF02569">
    <property type="entry name" value="Pantoate_ligase"/>
    <property type="match status" value="1"/>
</dbReference>
<dbReference type="NCBIfam" id="TIGR00018">
    <property type="entry name" value="panC"/>
    <property type="match status" value="1"/>
</dbReference>